<proteinExistence type="predicted"/>
<dbReference type="AlphaFoldDB" id="A0A0K2V3U8"/>
<evidence type="ECO:0000313" key="1">
    <source>
        <dbReference type="EMBL" id="CDW45223.1"/>
    </source>
</evidence>
<accession>A0A0K2V3U8</accession>
<name>A0A0K2V3U8_LEPSM</name>
<organism evidence="1">
    <name type="scientific">Lepeophtheirus salmonis</name>
    <name type="common">Salmon louse</name>
    <name type="synonym">Caligus salmonis</name>
    <dbReference type="NCBI Taxonomy" id="72036"/>
    <lineage>
        <taxon>Eukaryota</taxon>
        <taxon>Metazoa</taxon>
        <taxon>Ecdysozoa</taxon>
        <taxon>Arthropoda</taxon>
        <taxon>Crustacea</taxon>
        <taxon>Multicrustacea</taxon>
        <taxon>Hexanauplia</taxon>
        <taxon>Copepoda</taxon>
        <taxon>Siphonostomatoida</taxon>
        <taxon>Caligidae</taxon>
        <taxon>Lepeophtheirus</taxon>
    </lineage>
</organism>
<protein>
    <submittedName>
        <fullName evidence="1">Uncharacterized protein</fullName>
    </submittedName>
</protein>
<dbReference type="EMBL" id="HACA01027862">
    <property type="protein sequence ID" value="CDW45223.1"/>
    <property type="molecule type" value="Transcribed_RNA"/>
</dbReference>
<sequence>MGNTTRLHFTLTLGLSTSSFAMPMSLFRQFSIILPE</sequence>
<reference evidence="1" key="1">
    <citation type="submission" date="2014-05" db="EMBL/GenBank/DDBJ databases">
        <authorList>
            <person name="Chronopoulou M."/>
        </authorList>
    </citation>
    <scope>NUCLEOTIDE SEQUENCE</scope>
    <source>
        <tissue evidence="1">Whole organism</tissue>
    </source>
</reference>